<protein>
    <submittedName>
        <fullName evidence="1">Uncharacterized protein</fullName>
    </submittedName>
</protein>
<organism evidence="1 2">
    <name type="scientific">Bacillus cereus</name>
    <dbReference type="NCBI Taxonomy" id="1396"/>
    <lineage>
        <taxon>Bacteria</taxon>
        <taxon>Bacillati</taxon>
        <taxon>Bacillota</taxon>
        <taxon>Bacilli</taxon>
        <taxon>Bacillales</taxon>
        <taxon>Bacillaceae</taxon>
        <taxon>Bacillus</taxon>
        <taxon>Bacillus cereus group</taxon>
    </lineage>
</organism>
<name>A0A9X0SP91_BACCE</name>
<dbReference type="AlphaFoldDB" id="A0A9X0SP91"/>
<accession>A0A9X0SP91</accession>
<evidence type="ECO:0000313" key="2">
    <source>
        <dbReference type="Proteomes" id="UP000075476"/>
    </source>
</evidence>
<dbReference type="Proteomes" id="UP000075476">
    <property type="component" value="Unassembled WGS sequence"/>
</dbReference>
<dbReference type="RefSeq" id="WP_061662302.1">
    <property type="nucleotide sequence ID" value="NZ_LOMO01000001.1"/>
</dbReference>
<evidence type="ECO:0000313" key="1">
    <source>
        <dbReference type="EMBL" id="KXY50974.1"/>
    </source>
</evidence>
<sequence length="138" mass="16257">MNLQIEDAILFDAIFREQTNHPFVKKKVILEISQPIIWELNYKNETYLVYLLQDTSKQNNFGVITIRELLFSEVNETTVSKLMNSEIPISDAFFTSNNIWRIGKIDSKLYPRKPLKSYKEIKDRFPRQGITLKDVQSI</sequence>
<reference evidence="1 2" key="1">
    <citation type="submission" date="2015-12" db="EMBL/GenBank/DDBJ databases">
        <title>Bacillus cereus Group isolate.</title>
        <authorList>
            <person name="Kovac J."/>
        </authorList>
    </citation>
    <scope>NUCLEOTIDE SEQUENCE [LARGE SCALE GENOMIC DNA]</scope>
    <source>
        <strain evidence="1 2">FSL K6-0073</strain>
    </source>
</reference>
<proteinExistence type="predicted"/>
<dbReference type="EMBL" id="LOMO01000001">
    <property type="protein sequence ID" value="KXY50974.1"/>
    <property type="molecule type" value="Genomic_DNA"/>
</dbReference>
<comment type="caution">
    <text evidence="1">The sequence shown here is derived from an EMBL/GenBank/DDBJ whole genome shotgun (WGS) entry which is preliminary data.</text>
</comment>
<gene>
    <name evidence="1" type="ORF">AT268_30995</name>
</gene>